<comment type="caution">
    <text evidence="1">The sequence shown here is derived from an EMBL/GenBank/DDBJ whole genome shotgun (WGS) entry which is preliminary data.</text>
</comment>
<dbReference type="AlphaFoldDB" id="A0A8H8VNA2"/>
<organism evidence="1 2">
    <name type="scientific">Orbilia oligospora</name>
    <name type="common">Nematode-trapping fungus</name>
    <name type="synonym">Arthrobotrys oligospora</name>
    <dbReference type="NCBI Taxonomy" id="2813651"/>
    <lineage>
        <taxon>Eukaryota</taxon>
        <taxon>Fungi</taxon>
        <taxon>Dikarya</taxon>
        <taxon>Ascomycota</taxon>
        <taxon>Pezizomycotina</taxon>
        <taxon>Orbiliomycetes</taxon>
        <taxon>Orbiliales</taxon>
        <taxon>Orbiliaceae</taxon>
        <taxon>Orbilia</taxon>
    </lineage>
</organism>
<dbReference type="Proteomes" id="UP000614610">
    <property type="component" value="Unassembled WGS sequence"/>
</dbReference>
<name>A0A8H8VNA2_ORBOL</name>
<evidence type="ECO:0000313" key="1">
    <source>
        <dbReference type="EMBL" id="KAF3223740.1"/>
    </source>
</evidence>
<dbReference type="EMBL" id="WIWT01000001">
    <property type="protein sequence ID" value="KAF3223740.1"/>
    <property type="molecule type" value="Genomic_DNA"/>
</dbReference>
<evidence type="ECO:0000313" key="2">
    <source>
        <dbReference type="Proteomes" id="UP000614610"/>
    </source>
</evidence>
<protein>
    <submittedName>
        <fullName evidence="1">Uncharacterized protein</fullName>
    </submittedName>
</protein>
<proteinExistence type="predicted"/>
<dbReference type="OrthoDB" id="10347714at2759"/>
<reference evidence="1" key="1">
    <citation type="submission" date="2019-06" db="EMBL/GenBank/DDBJ databases">
        <authorList>
            <person name="Palmer J.M."/>
        </authorList>
    </citation>
    <scope>NUCLEOTIDE SEQUENCE</scope>
    <source>
        <strain evidence="1">TWF679</strain>
    </source>
</reference>
<gene>
    <name evidence="1" type="ORF">TWF679_000178</name>
</gene>
<sequence>MLPIGDKPKHTLPTDDCVYSGKDTTGSSQFGYDTANSQAIVSNFLVNRPTRYAHDATGYWTKGPVPHDELVVEPYYELHDPAFLEPASEAAPNLDYEGSPNLDYEALGVNEEYGDLSFLEGSPDGATDLSSSGGVLLASQVKLGNLLPTYPPTATMAIGNEVQQHTPRGSIELGVGFQPIEV</sequence>
<accession>A0A8H8VNA2</accession>